<dbReference type="RefSeq" id="WP_126500180.1">
    <property type="nucleotide sequence ID" value="NZ_LR134479.1"/>
</dbReference>
<dbReference type="PANTHER" id="PTHR38733:SF1">
    <property type="entry name" value="TYPE IV METHYL-DIRECTED RESTRICTION ENZYME ECOKMCRBC"/>
    <property type="match status" value="1"/>
</dbReference>
<evidence type="ECO:0000313" key="2">
    <source>
        <dbReference type="Proteomes" id="UP000282386"/>
    </source>
</evidence>
<dbReference type="Proteomes" id="UP000282386">
    <property type="component" value="Chromosome"/>
</dbReference>
<dbReference type="PANTHER" id="PTHR38733">
    <property type="entry name" value="PROTEIN MCRC"/>
    <property type="match status" value="1"/>
</dbReference>
<proteinExistence type="predicted"/>
<evidence type="ECO:0000313" key="1">
    <source>
        <dbReference type="EMBL" id="VEI23293.1"/>
    </source>
</evidence>
<protein>
    <submittedName>
        <fullName evidence="1">5-methylcytosine-specific restriction enzyme subunit McrC</fullName>
    </submittedName>
</protein>
<dbReference type="EMBL" id="LR134479">
    <property type="protein sequence ID" value="VEI23293.1"/>
    <property type="molecule type" value="Genomic_DNA"/>
</dbReference>
<reference evidence="1 2" key="1">
    <citation type="submission" date="2018-12" db="EMBL/GenBank/DDBJ databases">
        <authorList>
            <consortium name="Pathogen Informatics"/>
        </authorList>
    </citation>
    <scope>NUCLEOTIDE SEQUENCE [LARGE SCALE GENOMIC DNA]</scope>
    <source>
        <strain evidence="1 2">NCTC10207</strain>
    </source>
</reference>
<name>A0A7Z9A3E1_9MICC</name>
<dbReference type="Pfam" id="PF10117">
    <property type="entry name" value="McrBC"/>
    <property type="match status" value="1"/>
</dbReference>
<sequence>MGEYCYFQAGVAGQRAGVTVVTLGDNGHIRTPETVRTLAIHVLPKIWSPNGRRNIIEPLPADRPHPTHLLDETGCLHVYLYEREILKLPAVWQQPFSAVVGSGNEPAESNRREDTPYVDLWNAPAWEPHTRDADFTIGRVIRPGSDEEFTPVRQFWRILEHYHQAPVEDATSRTVPPQGLGIFSRIDWLQEPTYRKFLNLCKNALEHRRPRFESETDELGFVRGRMVLDKLIDRQATHRTGVVCEFDSLTTDIHLWQVIRAGLQRVAMQAKDAQLRQQALGYEATLRDVSVHNAQTLLNERLSPTFMARIPDEQALAYRYARAIIAQQFGFGFDTDPYEAGVIANIKYDTSILWETMLEKALLQALPAGMYTLNTLPKFSYIRRPATNSAVLKRPAEIRPGFVVRTADTGAPVCVLEANYDPIPRSFEHVRERDFNRILQYAYRVGCHAHLLFPDTRVHNGPVDIVYTGSPTGEDFHLGIFGVQFPDPIDSSITLDVSHIVHGILQNS</sequence>
<gene>
    <name evidence="1" type="ORF">NCTC10207_01394</name>
</gene>
<accession>A0A7Z9A3E1</accession>
<organism evidence="1 2">
    <name type="scientific">Rothia aeria</name>
    <dbReference type="NCBI Taxonomy" id="172042"/>
    <lineage>
        <taxon>Bacteria</taxon>
        <taxon>Bacillati</taxon>
        <taxon>Actinomycetota</taxon>
        <taxon>Actinomycetes</taxon>
        <taxon>Micrococcales</taxon>
        <taxon>Micrococcaceae</taxon>
        <taxon>Rothia</taxon>
    </lineage>
</organism>
<dbReference type="AlphaFoldDB" id="A0A7Z9A3E1"/>
<dbReference type="InterPro" id="IPR019292">
    <property type="entry name" value="McrC"/>
</dbReference>